<dbReference type="Proteomes" id="UP000266313">
    <property type="component" value="Chromosome"/>
</dbReference>
<comment type="similarity">
    <text evidence="3">Belongs to the class I fructose-bisphosphate aldolase family.</text>
</comment>
<evidence type="ECO:0000313" key="10">
    <source>
        <dbReference type="Proteomes" id="UP000266313"/>
    </source>
</evidence>
<evidence type="ECO:0000256" key="2">
    <source>
        <dbReference type="ARBA" id="ARBA00004714"/>
    </source>
</evidence>
<comment type="pathway">
    <text evidence="2">Carbohydrate degradation; glycolysis; D-glyceraldehyde 3-phosphate and glycerone phosphate from D-glucose: step 4/4.</text>
</comment>
<evidence type="ECO:0000256" key="5">
    <source>
        <dbReference type="ARBA" id="ARBA00023152"/>
    </source>
</evidence>
<comment type="catalytic activity">
    <reaction evidence="1">
        <text>beta-D-fructose 1,6-bisphosphate = D-glyceraldehyde 3-phosphate + dihydroxyacetone phosphate</text>
        <dbReference type="Rhea" id="RHEA:14729"/>
        <dbReference type="ChEBI" id="CHEBI:32966"/>
        <dbReference type="ChEBI" id="CHEBI:57642"/>
        <dbReference type="ChEBI" id="CHEBI:59776"/>
        <dbReference type="EC" id="4.1.2.13"/>
    </reaction>
</comment>
<dbReference type="CDD" id="cd00948">
    <property type="entry name" value="FBP_aldolase_I_a"/>
    <property type="match status" value="1"/>
</dbReference>
<evidence type="ECO:0000256" key="8">
    <source>
        <dbReference type="ARBA" id="ARBA00072515"/>
    </source>
</evidence>
<evidence type="ECO:0000256" key="1">
    <source>
        <dbReference type="ARBA" id="ARBA00000441"/>
    </source>
</evidence>
<dbReference type="Gene3D" id="3.20.20.70">
    <property type="entry name" value="Aldolase class I"/>
    <property type="match status" value="1"/>
</dbReference>
<dbReference type="FunFam" id="3.20.20.70:FF:000140">
    <property type="entry name" value="Fructose-bisphosphate aldolase"/>
    <property type="match status" value="1"/>
</dbReference>
<dbReference type="InterPro" id="IPR013785">
    <property type="entry name" value="Aldolase_TIM"/>
</dbReference>
<dbReference type="InterPro" id="IPR000741">
    <property type="entry name" value="FBA_I"/>
</dbReference>
<evidence type="ECO:0000256" key="4">
    <source>
        <dbReference type="ARBA" id="ARBA00013068"/>
    </source>
</evidence>
<protein>
    <recommendedName>
        <fullName evidence="8">Probable fructose-bisphosphate aldolase class 1</fullName>
        <ecNumber evidence="4">4.1.2.13</ecNumber>
    </recommendedName>
    <alternativeName>
        <fullName evidence="7">Fructose-bisphosphate aldolase class I</fullName>
    </alternativeName>
</protein>
<dbReference type="RefSeq" id="WP_119631073.1">
    <property type="nucleotide sequence ID" value="NZ_AP017928.1"/>
</dbReference>
<dbReference type="SUPFAM" id="SSF51569">
    <property type="entry name" value="Aldolase"/>
    <property type="match status" value="1"/>
</dbReference>
<sequence length="341" mass="37131">MSEDSAHIAARMVTPGKGLLAADESTGTIGKRFKKLGIECTEQTRLAYREMLFTSPDLEKYISGVILFDETIRQRASDGRPIPELLAEKGIIPGIKVDKGLVDLPFFPGERFTQGLDGLADRLDEYRRMGARFAKWRAVIAIGEGTPTSQCLRANADALARYAGLCQVHGLVPIVEPEVLMDGAHDIKTCRWATEAALHEVFDALVRYRIVFKDMILKPNMVLSGTDCPRRAPPDEVADMTVACLRRTVPAAVAGIAFLSGGQSDTTASANLNAINVKAQTMKTPWTLTFSFSRALQASPMAIWLGRPENTAAAQQALIRRARFNGAAGLGQYDPETEHAA</sequence>
<dbReference type="EMBL" id="AP017928">
    <property type="protein sequence ID" value="BBA35780.1"/>
    <property type="molecule type" value="Genomic_DNA"/>
</dbReference>
<name>A0A250KVV2_9GAMM</name>
<gene>
    <name evidence="9" type="ORF">sS8_3848</name>
</gene>
<dbReference type="KEGG" id="mmai:sS8_3848"/>
<evidence type="ECO:0000256" key="3">
    <source>
        <dbReference type="ARBA" id="ARBA00010387"/>
    </source>
</evidence>
<dbReference type="Pfam" id="PF00274">
    <property type="entry name" value="Glycolytic"/>
    <property type="match status" value="1"/>
</dbReference>
<dbReference type="PANTHER" id="PTHR11627">
    <property type="entry name" value="FRUCTOSE-BISPHOSPHATE ALDOLASE"/>
    <property type="match status" value="1"/>
</dbReference>
<keyword evidence="6" id="KW-0456">Lyase</keyword>
<keyword evidence="10" id="KW-1185">Reference proteome</keyword>
<reference evidence="9 10" key="1">
    <citation type="submission" date="2016-12" db="EMBL/GenBank/DDBJ databases">
        <title>Genome sequencing of Methylocaldum marinum.</title>
        <authorList>
            <person name="Takeuchi M."/>
            <person name="Kamagata Y."/>
            <person name="Hiraoka S."/>
            <person name="Oshima K."/>
            <person name="Hattori M."/>
            <person name="Iwasaki W."/>
        </authorList>
    </citation>
    <scope>NUCLEOTIDE SEQUENCE [LARGE SCALE GENOMIC DNA]</scope>
    <source>
        <strain evidence="9 10">S8</strain>
    </source>
</reference>
<organism evidence="9 10">
    <name type="scientific">Methylocaldum marinum</name>
    <dbReference type="NCBI Taxonomy" id="1432792"/>
    <lineage>
        <taxon>Bacteria</taxon>
        <taxon>Pseudomonadati</taxon>
        <taxon>Pseudomonadota</taxon>
        <taxon>Gammaproteobacteria</taxon>
        <taxon>Methylococcales</taxon>
        <taxon>Methylococcaceae</taxon>
        <taxon>Methylocaldum</taxon>
    </lineage>
</organism>
<evidence type="ECO:0000256" key="7">
    <source>
        <dbReference type="ARBA" id="ARBA00029799"/>
    </source>
</evidence>
<dbReference type="GO" id="GO:0004332">
    <property type="term" value="F:fructose-bisphosphate aldolase activity"/>
    <property type="evidence" value="ECO:0007669"/>
    <property type="project" value="UniProtKB-EC"/>
</dbReference>
<dbReference type="NCBIfam" id="NF033379">
    <property type="entry name" value="FrucBisAld_I"/>
    <property type="match status" value="1"/>
</dbReference>
<proteinExistence type="inferred from homology"/>
<dbReference type="UniPathway" id="UPA00109">
    <property type="reaction ID" value="UER00183"/>
</dbReference>
<evidence type="ECO:0000256" key="6">
    <source>
        <dbReference type="ARBA" id="ARBA00023239"/>
    </source>
</evidence>
<keyword evidence="5" id="KW-0324">Glycolysis</keyword>
<accession>A0A250KVV2</accession>
<dbReference type="OrthoDB" id="9793595at2"/>
<dbReference type="AlphaFoldDB" id="A0A250KVV2"/>
<evidence type="ECO:0000313" key="9">
    <source>
        <dbReference type="EMBL" id="BBA35780.1"/>
    </source>
</evidence>
<dbReference type="GO" id="GO:0006096">
    <property type="term" value="P:glycolytic process"/>
    <property type="evidence" value="ECO:0007669"/>
    <property type="project" value="UniProtKB-UniPathway"/>
</dbReference>
<dbReference type="EC" id="4.1.2.13" evidence="4"/>